<dbReference type="Proteomes" id="UP000481087">
    <property type="component" value="Unassembled WGS sequence"/>
</dbReference>
<evidence type="ECO:0000313" key="6">
    <source>
        <dbReference type="Proteomes" id="UP000481087"/>
    </source>
</evidence>
<keyword evidence="2 5" id="KW-0808">Transferase</keyword>
<reference evidence="5 6" key="1">
    <citation type="submission" date="2019-12" db="EMBL/GenBank/DDBJ databases">
        <title>Paenibacillus sp. nov. sp. isolated from soil.</title>
        <authorList>
            <person name="Kim J."/>
            <person name="Jeong S.E."/>
            <person name="Jung H.S."/>
            <person name="Jeon C.O."/>
        </authorList>
    </citation>
    <scope>NUCLEOTIDE SEQUENCE [LARGE SCALE GENOMIC DNA]</scope>
    <source>
        <strain evidence="5 6">5J-6</strain>
    </source>
</reference>
<evidence type="ECO:0000313" key="5">
    <source>
        <dbReference type="EMBL" id="MZQ87161.1"/>
    </source>
</evidence>
<dbReference type="GO" id="GO:0008168">
    <property type="term" value="F:methyltransferase activity"/>
    <property type="evidence" value="ECO:0007669"/>
    <property type="project" value="UniProtKB-KW"/>
</dbReference>
<keyword evidence="6" id="KW-1185">Reference proteome</keyword>
<evidence type="ECO:0000256" key="3">
    <source>
        <dbReference type="ARBA" id="ARBA00022691"/>
    </source>
</evidence>
<dbReference type="EMBL" id="WTUZ01000040">
    <property type="protein sequence ID" value="MZQ87161.1"/>
    <property type="molecule type" value="Genomic_DNA"/>
</dbReference>
<dbReference type="AlphaFoldDB" id="A0A6L8VBV1"/>
<protein>
    <submittedName>
        <fullName evidence="5">Methyltransferase domain-containing protein</fullName>
    </submittedName>
</protein>
<dbReference type="Pfam" id="PF13649">
    <property type="entry name" value="Methyltransf_25"/>
    <property type="match status" value="1"/>
</dbReference>
<keyword evidence="1 5" id="KW-0489">Methyltransferase</keyword>
<dbReference type="SUPFAM" id="SSF53335">
    <property type="entry name" value="S-adenosyl-L-methionine-dependent methyltransferases"/>
    <property type="match status" value="1"/>
</dbReference>
<dbReference type="Gene3D" id="3.40.50.150">
    <property type="entry name" value="Vaccinia Virus protein VP39"/>
    <property type="match status" value="1"/>
</dbReference>
<dbReference type="GO" id="GO:0032259">
    <property type="term" value="P:methylation"/>
    <property type="evidence" value="ECO:0007669"/>
    <property type="project" value="UniProtKB-KW"/>
</dbReference>
<dbReference type="InterPro" id="IPR029063">
    <property type="entry name" value="SAM-dependent_MTases_sf"/>
</dbReference>
<keyword evidence="3" id="KW-0949">S-adenosyl-L-methionine</keyword>
<dbReference type="PANTHER" id="PTHR43464">
    <property type="entry name" value="METHYLTRANSFERASE"/>
    <property type="match status" value="1"/>
</dbReference>
<feature type="domain" description="Methyltransferase" evidence="4">
    <location>
        <begin position="54"/>
        <end position="155"/>
    </location>
</feature>
<dbReference type="CDD" id="cd02440">
    <property type="entry name" value="AdoMet_MTases"/>
    <property type="match status" value="1"/>
</dbReference>
<dbReference type="RefSeq" id="WP_161411796.1">
    <property type="nucleotide sequence ID" value="NZ_WTUZ01000040.1"/>
</dbReference>
<proteinExistence type="predicted"/>
<dbReference type="InterPro" id="IPR041698">
    <property type="entry name" value="Methyltransf_25"/>
</dbReference>
<accession>A0A6L8VBV1</accession>
<organism evidence="5 6">
    <name type="scientific">Paenibacillus silvestris</name>
    <dbReference type="NCBI Taxonomy" id="2606219"/>
    <lineage>
        <taxon>Bacteria</taxon>
        <taxon>Bacillati</taxon>
        <taxon>Bacillota</taxon>
        <taxon>Bacilli</taxon>
        <taxon>Bacillales</taxon>
        <taxon>Paenibacillaceae</taxon>
        <taxon>Paenibacillus</taxon>
    </lineage>
</organism>
<name>A0A6L8VBV1_9BACL</name>
<dbReference type="PANTHER" id="PTHR43464:SF19">
    <property type="entry name" value="UBIQUINONE BIOSYNTHESIS O-METHYLTRANSFERASE, MITOCHONDRIAL"/>
    <property type="match status" value="1"/>
</dbReference>
<evidence type="ECO:0000256" key="2">
    <source>
        <dbReference type="ARBA" id="ARBA00022679"/>
    </source>
</evidence>
<evidence type="ECO:0000259" key="4">
    <source>
        <dbReference type="Pfam" id="PF13649"/>
    </source>
</evidence>
<comment type="caution">
    <text evidence="5">The sequence shown here is derived from an EMBL/GenBank/DDBJ whole genome shotgun (WGS) entry which is preliminary data.</text>
</comment>
<gene>
    <name evidence="5" type="ORF">GQF01_34110</name>
</gene>
<evidence type="ECO:0000256" key="1">
    <source>
        <dbReference type="ARBA" id="ARBA00022603"/>
    </source>
</evidence>
<sequence>MDDRIVRIRAEERKYHEACYDNYTLFEAGTWLHKPVRSVMDTLDFFDDYESLSVLDLGCGVGRNSIPIAERLQGKSGNVVCVDLLQSALDRLMRYSEDHGVSSRIRPYLSDIADYDIPVDHFDYIVAVSVIEHVESESKLASLLSNMALGTKNGGITCIIMNSNIEEVDAESGEHLEALMEINLTTEQASAYLKKAFEGWTVLKSTIKPLVFNIEREMRNILLKTDCITWIVQKS</sequence>